<evidence type="ECO:0000313" key="7">
    <source>
        <dbReference type="Proteomes" id="UP000055611"/>
    </source>
</evidence>
<reference evidence="6 8" key="2">
    <citation type="submission" date="2019-03" db="EMBL/GenBank/DDBJ databases">
        <title>Genomic Encyclopedia of Type Strains, Phase IV (KMG-IV): sequencing the most valuable type-strain genomes for metagenomic binning, comparative biology and taxonomic classification.</title>
        <authorList>
            <person name="Goeker M."/>
        </authorList>
    </citation>
    <scope>NUCLEOTIDE SEQUENCE [LARGE SCALE GENOMIC DNA]</scope>
    <source>
        <strain evidence="6 8">DSM 101483</strain>
    </source>
</reference>
<proteinExistence type="predicted"/>
<feature type="transmembrane region" description="Helical" evidence="3">
    <location>
        <begin position="334"/>
        <end position="352"/>
    </location>
</feature>
<dbReference type="PRINTS" id="PR01434">
    <property type="entry name" value="NADHDHGNASE5"/>
</dbReference>
<dbReference type="GO" id="GO:0016020">
    <property type="term" value="C:membrane"/>
    <property type="evidence" value="ECO:0007669"/>
    <property type="project" value="UniProtKB-SubCell"/>
</dbReference>
<dbReference type="EMBL" id="CP014206">
    <property type="protein sequence ID" value="AMK11437.1"/>
    <property type="molecule type" value="Genomic_DNA"/>
</dbReference>
<keyword evidence="3" id="KW-0472">Membrane</keyword>
<feature type="transmembrane region" description="Helical" evidence="3">
    <location>
        <begin position="37"/>
        <end position="54"/>
    </location>
</feature>
<feature type="transmembrane region" description="Helical" evidence="3">
    <location>
        <begin position="482"/>
        <end position="501"/>
    </location>
</feature>
<evidence type="ECO:0000256" key="2">
    <source>
        <dbReference type="RuleBase" id="RU000320"/>
    </source>
</evidence>
<feature type="transmembrane region" description="Helical" evidence="3">
    <location>
        <begin position="170"/>
        <end position="193"/>
    </location>
</feature>
<feature type="transmembrane region" description="Helical" evidence="3">
    <location>
        <begin position="117"/>
        <end position="135"/>
    </location>
</feature>
<gene>
    <name evidence="5" type="ORF">AWY79_10065</name>
    <name evidence="6" type="ORF">EDC59_103127</name>
</gene>
<dbReference type="EMBL" id="SOBK01000003">
    <property type="protein sequence ID" value="TDT89829.1"/>
    <property type="molecule type" value="Genomic_DNA"/>
</dbReference>
<dbReference type="InterPro" id="IPR050616">
    <property type="entry name" value="CPA3_Na-H_Antiporter_A"/>
</dbReference>
<accession>A0A126QNN8</accession>
<dbReference type="KEGG" id="dej:AWY79_10065"/>
<protein>
    <submittedName>
        <fullName evidence="5">Cation:proton antiporter</fullName>
    </submittedName>
    <submittedName>
        <fullName evidence="6">Multisubunit sodium/proton antiporter MrpD subunit</fullName>
    </submittedName>
</protein>
<feature type="transmembrane region" description="Helical" evidence="3">
    <location>
        <begin position="141"/>
        <end position="158"/>
    </location>
</feature>
<feature type="domain" description="NADH:quinone oxidoreductase/Mrp antiporter transmembrane" evidence="4">
    <location>
        <begin position="310"/>
        <end position="450"/>
    </location>
</feature>
<dbReference type="Proteomes" id="UP000295506">
    <property type="component" value="Unassembled WGS sequence"/>
</dbReference>
<keyword evidence="2 3" id="KW-0812">Transmembrane</keyword>
<dbReference type="OrthoDB" id="9805769at2"/>
<sequence>MMEGVTTYSPILLPVVITLLVPLFIYLCRGDENRREAISFIGAFLTFTSVVWMAPKVLSGQVLYYHVTTIMPGINIAFAADGLSMVFALIAPFLWFFVTSYNIGYMRGLNEHAQTRYYVCFAVAIFGAVGVALSANVFTLYLFYEVITVFTYPLVYHHEDDEARVGARKYIVYLMGTSKLFLLPAMVLTYVLVGNLDFNLADIQHGMFNAQVVAEHPRLVALTYWLFIFGIGKAALMPFHNWLPSAMVAPTPVSALLHAVAVVKAGVFCVSRIVLSAFGTKTAAALTMSQIYVGSPGSWLGDLSIGMGTAYIAAFTLTVASFIALTKDDIKARLAYSTVAQLSYVVIGVTMLVDSAVQGGVMHIAHHAFSKITLFMAAGAIYVACHLKKISLMDGLGRRMPLTFGAFAIASLSMIGMPPVCGFVSKWYLVNGTLDAHQWPLLCALLLSTALNAGYFVPITYRAFFKKPLPEANIGQYNEPSMTMVVPLCITAAISVFLGLYPQTFLNFVNVLGKF</sequence>
<dbReference type="RefSeq" id="WP_066803130.1">
    <property type="nucleotide sequence ID" value="NZ_CP014206.1"/>
</dbReference>
<keyword evidence="7" id="KW-1185">Reference proteome</keyword>
<comment type="subcellular location">
    <subcellularLocation>
        <location evidence="1">Endomembrane system</location>
        <topology evidence="1">Multi-pass membrane protein</topology>
    </subcellularLocation>
    <subcellularLocation>
        <location evidence="2">Membrane</location>
        <topology evidence="2">Multi-pass membrane protein</topology>
    </subcellularLocation>
</comment>
<name>A0A126QNN8_9BACT</name>
<feature type="transmembrane region" description="Helical" evidence="3">
    <location>
        <begin position="6"/>
        <end position="25"/>
    </location>
</feature>
<dbReference type="Proteomes" id="UP000055611">
    <property type="component" value="Chromosome"/>
</dbReference>
<evidence type="ECO:0000313" key="5">
    <source>
        <dbReference type="EMBL" id="AMK11437.1"/>
    </source>
</evidence>
<evidence type="ECO:0000313" key="8">
    <source>
        <dbReference type="Proteomes" id="UP000295506"/>
    </source>
</evidence>
<dbReference type="PANTHER" id="PTHR43373:SF1">
    <property type="entry name" value="NA(+)_H(+) ANTIPORTER SUBUNIT A"/>
    <property type="match status" value="1"/>
</dbReference>
<feature type="transmembrane region" description="Helical" evidence="3">
    <location>
        <begin position="74"/>
        <end position="97"/>
    </location>
</feature>
<evidence type="ECO:0000259" key="4">
    <source>
        <dbReference type="Pfam" id="PF00361"/>
    </source>
</evidence>
<dbReference type="PANTHER" id="PTHR43373">
    <property type="entry name" value="NA(+)/H(+) ANTIPORTER SUBUNIT"/>
    <property type="match status" value="1"/>
</dbReference>
<feature type="transmembrane region" description="Helical" evidence="3">
    <location>
        <begin position="439"/>
        <end position="461"/>
    </location>
</feature>
<dbReference type="AlphaFoldDB" id="A0A126QNN8"/>
<dbReference type="GO" id="GO:0012505">
    <property type="term" value="C:endomembrane system"/>
    <property type="evidence" value="ECO:0007669"/>
    <property type="project" value="UniProtKB-SubCell"/>
</dbReference>
<reference evidence="5 7" key="1">
    <citation type="journal article" date="2016" name="Front. Microbiol.">
        <title>Genome Sequence of the Piezophilic, Mesophilic Sulfate-Reducing Bacterium Desulfovibrio indicus J2T.</title>
        <authorList>
            <person name="Cao J."/>
            <person name="Maignien L."/>
            <person name="Shao Z."/>
            <person name="Alain K."/>
            <person name="Jebbar M."/>
        </authorList>
    </citation>
    <scope>NUCLEOTIDE SEQUENCE [LARGE SCALE GENOMIC DNA]</scope>
    <source>
        <strain evidence="5 7">J2</strain>
    </source>
</reference>
<feature type="transmembrane region" description="Helical" evidence="3">
    <location>
        <begin position="406"/>
        <end position="427"/>
    </location>
</feature>
<dbReference type="InterPro" id="IPR001750">
    <property type="entry name" value="ND/Mrp_TM"/>
</dbReference>
<feature type="transmembrane region" description="Helical" evidence="3">
    <location>
        <begin position="364"/>
        <end position="385"/>
    </location>
</feature>
<feature type="domain" description="NADH:quinone oxidoreductase/Mrp antiporter transmembrane" evidence="4">
    <location>
        <begin position="134"/>
        <end position="278"/>
    </location>
</feature>
<evidence type="ECO:0000256" key="3">
    <source>
        <dbReference type="SAM" id="Phobius"/>
    </source>
</evidence>
<feature type="transmembrane region" description="Helical" evidence="3">
    <location>
        <begin position="222"/>
        <end position="243"/>
    </location>
</feature>
<feature type="transmembrane region" description="Helical" evidence="3">
    <location>
        <begin position="255"/>
        <end position="279"/>
    </location>
</feature>
<evidence type="ECO:0000313" key="6">
    <source>
        <dbReference type="EMBL" id="TDT89829.1"/>
    </source>
</evidence>
<dbReference type="Pfam" id="PF00361">
    <property type="entry name" value="Proton_antipo_M"/>
    <property type="match status" value="2"/>
</dbReference>
<organism evidence="6 8">
    <name type="scientific">Pseudodesulfovibrio indicus</name>
    <dbReference type="NCBI Taxonomy" id="1716143"/>
    <lineage>
        <taxon>Bacteria</taxon>
        <taxon>Pseudomonadati</taxon>
        <taxon>Thermodesulfobacteriota</taxon>
        <taxon>Desulfovibrionia</taxon>
        <taxon>Desulfovibrionales</taxon>
        <taxon>Desulfovibrionaceae</taxon>
    </lineage>
</organism>
<feature type="transmembrane region" description="Helical" evidence="3">
    <location>
        <begin position="299"/>
        <end position="325"/>
    </location>
</feature>
<dbReference type="NCBIfam" id="NF006236">
    <property type="entry name" value="PRK08375.1-1"/>
    <property type="match status" value="1"/>
</dbReference>
<keyword evidence="3" id="KW-1133">Transmembrane helix</keyword>
<evidence type="ECO:0000256" key="1">
    <source>
        <dbReference type="ARBA" id="ARBA00004127"/>
    </source>
</evidence>